<keyword evidence="1 8" id="KW-0963">Cytoplasm</keyword>
<dbReference type="InterPro" id="IPR019797">
    <property type="entry name" value="Glutamate_5-kinase_CS"/>
</dbReference>
<evidence type="ECO:0000256" key="7">
    <source>
        <dbReference type="ARBA" id="ARBA00022840"/>
    </source>
</evidence>
<dbReference type="Gene3D" id="2.30.130.10">
    <property type="entry name" value="PUA domain"/>
    <property type="match status" value="1"/>
</dbReference>
<dbReference type="Pfam" id="PF00696">
    <property type="entry name" value="AA_kinase"/>
    <property type="match status" value="1"/>
</dbReference>
<dbReference type="Proteomes" id="UP000460549">
    <property type="component" value="Unassembled WGS sequence"/>
</dbReference>
<dbReference type="InterPro" id="IPR036393">
    <property type="entry name" value="AceGlu_kinase-like_sf"/>
</dbReference>
<keyword evidence="2 8" id="KW-0028">Amino-acid biosynthesis</keyword>
<dbReference type="InterPro" id="IPR001057">
    <property type="entry name" value="Glu/AcGlu_kinase"/>
</dbReference>
<organism evidence="10 11">
    <name type="scientific">Bullifex porci</name>
    <dbReference type="NCBI Taxonomy" id="2606638"/>
    <lineage>
        <taxon>Bacteria</taxon>
        <taxon>Pseudomonadati</taxon>
        <taxon>Spirochaetota</taxon>
        <taxon>Spirochaetia</taxon>
        <taxon>Spirochaetales</taxon>
        <taxon>Spirochaetaceae</taxon>
        <taxon>Bullifex</taxon>
    </lineage>
</organism>
<dbReference type="Gene3D" id="3.40.1160.10">
    <property type="entry name" value="Acetylglutamate kinase-like"/>
    <property type="match status" value="1"/>
</dbReference>
<dbReference type="GO" id="GO:0004349">
    <property type="term" value="F:glutamate 5-kinase activity"/>
    <property type="evidence" value="ECO:0007669"/>
    <property type="project" value="UniProtKB-UniRule"/>
</dbReference>
<dbReference type="GO" id="GO:0005524">
    <property type="term" value="F:ATP binding"/>
    <property type="evidence" value="ECO:0007669"/>
    <property type="project" value="UniProtKB-KW"/>
</dbReference>
<dbReference type="PIRSF" id="PIRSF000729">
    <property type="entry name" value="GK"/>
    <property type="match status" value="1"/>
</dbReference>
<evidence type="ECO:0000256" key="1">
    <source>
        <dbReference type="ARBA" id="ARBA00022490"/>
    </source>
</evidence>
<comment type="caution">
    <text evidence="10">The sequence shown here is derived from an EMBL/GenBank/DDBJ whole genome shotgun (WGS) entry which is preliminary data.</text>
</comment>
<accession>A0A7X2TPF3</accession>
<keyword evidence="3 8" id="KW-0641">Proline biosynthesis</keyword>
<dbReference type="GO" id="GO:0003723">
    <property type="term" value="F:RNA binding"/>
    <property type="evidence" value="ECO:0007669"/>
    <property type="project" value="InterPro"/>
</dbReference>
<evidence type="ECO:0000256" key="8">
    <source>
        <dbReference type="HAMAP-Rule" id="MF_00456"/>
    </source>
</evidence>
<comment type="pathway">
    <text evidence="8">Amino-acid biosynthesis; L-proline biosynthesis; L-glutamate 5-semialdehyde from L-glutamate: step 1/2.</text>
</comment>
<comment type="catalytic activity">
    <reaction evidence="8">
        <text>L-glutamate + ATP = L-glutamyl 5-phosphate + ADP</text>
        <dbReference type="Rhea" id="RHEA:14877"/>
        <dbReference type="ChEBI" id="CHEBI:29985"/>
        <dbReference type="ChEBI" id="CHEBI:30616"/>
        <dbReference type="ChEBI" id="CHEBI:58274"/>
        <dbReference type="ChEBI" id="CHEBI:456216"/>
        <dbReference type="EC" id="2.7.2.11"/>
    </reaction>
</comment>
<feature type="binding site" evidence="8">
    <location>
        <position position="153"/>
    </location>
    <ligand>
        <name>substrate</name>
    </ligand>
</feature>
<dbReference type="SMART" id="SM00359">
    <property type="entry name" value="PUA"/>
    <property type="match status" value="1"/>
</dbReference>
<dbReference type="InterPro" id="IPR036974">
    <property type="entry name" value="PUA_sf"/>
</dbReference>
<dbReference type="GO" id="GO:0055129">
    <property type="term" value="P:L-proline biosynthetic process"/>
    <property type="evidence" value="ECO:0007669"/>
    <property type="project" value="UniProtKB-UniRule"/>
</dbReference>
<dbReference type="RefSeq" id="WP_154424241.1">
    <property type="nucleotide sequence ID" value="NZ_VUNN01000001.1"/>
</dbReference>
<dbReference type="InterPro" id="IPR001048">
    <property type="entry name" value="Asp/Glu/Uridylate_kinase"/>
</dbReference>
<dbReference type="InterPro" id="IPR011529">
    <property type="entry name" value="Glu_5kinase"/>
</dbReference>
<feature type="domain" description="PUA" evidence="9">
    <location>
        <begin position="279"/>
        <end position="361"/>
    </location>
</feature>
<feature type="binding site" evidence="8">
    <location>
        <position position="139"/>
    </location>
    <ligand>
        <name>substrate</name>
    </ligand>
</feature>
<dbReference type="PANTHER" id="PTHR43654">
    <property type="entry name" value="GLUTAMATE 5-KINASE"/>
    <property type="match status" value="1"/>
</dbReference>
<protein>
    <recommendedName>
        <fullName evidence="8">Glutamate 5-kinase</fullName>
        <ecNumber evidence="8">2.7.2.11</ecNumber>
    </recommendedName>
    <alternativeName>
        <fullName evidence="8">Gamma-glutamyl kinase</fullName>
        <shortName evidence="8">GK</shortName>
    </alternativeName>
</protein>
<feature type="binding site" evidence="8">
    <location>
        <position position="13"/>
    </location>
    <ligand>
        <name>ATP</name>
        <dbReference type="ChEBI" id="CHEBI:30616"/>
    </ligand>
</feature>
<dbReference type="SUPFAM" id="SSF88697">
    <property type="entry name" value="PUA domain-like"/>
    <property type="match status" value="1"/>
</dbReference>
<dbReference type="InterPro" id="IPR015947">
    <property type="entry name" value="PUA-like_sf"/>
</dbReference>
<evidence type="ECO:0000256" key="3">
    <source>
        <dbReference type="ARBA" id="ARBA00022650"/>
    </source>
</evidence>
<evidence type="ECO:0000256" key="6">
    <source>
        <dbReference type="ARBA" id="ARBA00022777"/>
    </source>
</evidence>
<gene>
    <name evidence="8 10" type="primary">proB</name>
    <name evidence="10" type="ORF">FYJ80_00890</name>
</gene>
<evidence type="ECO:0000313" key="10">
    <source>
        <dbReference type="EMBL" id="MSU05344.1"/>
    </source>
</evidence>
<dbReference type="HAMAP" id="MF_00456">
    <property type="entry name" value="ProB"/>
    <property type="match status" value="1"/>
</dbReference>
<dbReference type="AlphaFoldDB" id="A0A7X2TPF3"/>
<reference evidence="10 11" key="1">
    <citation type="submission" date="2019-08" db="EMBL/GenBank/DDBJ databases">
        <title>In-depth cultivation of the pig gut microbiome towards novel bacterial diversity and tailored functional studies.</title>
        <authorList>
            <person name="Wylensek D."/>
            <person name="Hitch T.C.A."/>
            <person name="Clavel T."/>
        </authorList>
    </citation>
    <scope>NUCLEOTIDE SEQUENCE [LARGE SCALE GENOMIC DNA]</scope>
    <source>
        <strain evidence="10 11">NM-380-WT-3C1</strain>
    </source>
</reference>
<dbReference type="PRINTS" id="PR00474">
    <property type="entry name" value="GLU5KINASE"/>
</dbReference>
<evidence type="ECO:0000256" key="5">
    <source>
        <dbReference type="ARBA" id="ARBA00022741"/>
    </source>
</evidence>
<comment type="similarity">
    <text evidence="8">Belongs to the glutamate 5-kinase family.</text>
</comment>
<evidence type="ECO:0000256" key="4">
    <source>
        <dbReference type="ARBA" id="ARBA00022679"/>
    </source>
</evidence>
<name>A0A7X2TPF3_9SPIO</name>
<dbReference type="PANTHER" id="PTHR43654:SF3">
    <property type="entry name" value="GLUTAMATE 5-KINASE"/>
    <property type="match status" value="1"/>
</dbReference>
<comment type="function">
    <text evidence="8">Catalyzes the transfer of a phosphate group to glutamate to form L-glutamate 5-phosphate.</text>
</comment>
<dbReference type="EC" id="2.7.2.11" evidence="8"/>
<dbReference type="Pfam" id="PF01472">
    <property type="entry name" value="PUA"/>
    <property type="match status" value="1"/>
</dbReference>
<keyword evidence="11" id="KW-1185">Reference proteome</keyword>
<evidence type="ECO:0000256" key="2">
    <source>
        <dbReference type="ARBA" id="ARBA00022605"/>
    </source>
</evidence>
<dbReference type="PROSITE" id="PS00902">
    <property type="entry name" value="GLUTAMATE_5_KINASE"/>
    <property type="match status" value="1"/>
</dbReference>
<keyword evidence="7 8" id="KW-0067">ATP-binding</keyword>
<dbReference type="FunFam" id="3.40.1160.10:FF:000018">
    <property type="entry name" value="Glutamate 5-kinase"/>
    <property type="match status" value="1"/>
</dbReference>
<dbReference type="CDD" id="cd04242">
    <property type="entry name" value="AAK_G5K_ProB"/>
    <property type="match status" value="1"/>
</dbReference>
<feature type="binding site" evidence="8">
    <location>
        <begin position="173"/>
        <end position="174"/>
    </location>
    <ligand>
        <name>ATP</name>
        <dbReference type="ChEBI" id="CHEBI:30616"/>
    </ligand>
</feature>
<sequence length="375" mass="40922">MRDFSSFKRVVVKVGTNLLSSADGIDESRINKLCAQIAKLREMGFQVLLVTSGAIGLGAKEIKHKNRVVHIPIRQACAAIGQPILMDHYRRAFSEHHIVCSQVLLTRNDLNNRKTYNNLRSSVSTLLALGIVPIFNENDVISTAEIGSAFGDNDRMSAMVASKIDADLLILLTDIDGLYTGNPKIDKKAVLIKDINKIDQTIMAYAKGAGSTFSTGGMKTKLLAASIASMAYCGTIIASGYVEDVLIKIMNGEEIGSYIHPGRRLNQRERWIINNSHVGTIVVDEGARQALFGHRSLLPSGIIKVEGIWEEGDVVAIAGPDGRLFAKAVPYFNSTEVALMMGHKTHEIEAILGEGKKDCIFRPEDVVFLNDAESL</sequence>
<feature type="binding site" evidence="8">
    <location>
        <begin position="215"/>
        <end position="221"/>
    </location>
    <ligand>
        <name>ATP</name>
        <dbReference type="ChEBI" id="CHEBI:30616"/>
    </ligand>
</feature>
<dbReference type="GO" id="GO:0005829">
    <property type="term" value="C:cytosol"/>
    <property type="evidence" value="ECO:0007669"/>
    <property type="project" value="TreeGrafter"/>
</dbReference>
<dbReference type="PROSITE" id="PS50890">
    <property type="entry name" value="PUA"/>
    <property type="match status" value="1"/>
</dbReference>
<dbReference type="CDD" id="cd21157">
    <property type="entry name" value="PUA_G5K"/>
    <property type="match status" value="1"/>
</dbReference>
<dbReference type="InterPro" id="IPR005715">
    <property type="entry name" value="Glu_5kinase/COase_Synthase"/>
</dbReference>
<dbReference type="InterPro" id="IPR002478">
    <property type="entry name" value="PUA"/>
</dbReference>
<evidence type="ECO:0000313" key="11">
    <source>
        <dbReference type="Proteomes" id="UP000460549"/>
    </source>
</evidence>
<evidence type="ECO:0000259" key="9">
    <source>
        <dbReference type="SMART" id="SM00359"/>
    </source>
</evidence>
<keyword evidence="5 8" id="KW-0547">Nucleotide-binding</keyword>
<dbReference type="SUPFAM" id="SSF53633">
    <property type="entry name" value="Carbamate kinase-like"/>
    <property type="match status" value="1"/>
</dbReference>
<dbReference type="EMBL" id="VUNN01000001">
    <property type="protein sequence ID" value="MSU05344.1"/>
    <property type="molecule type" value="Genomic_DNA"/>
</dbReference>
<proteinExistence type="inferred from homology"/>
<dbReference type="InterPro" id="IPR041739">
    <property type="entry name" value="G5K_ProB"/>
</dbReference>
<keyword evidence="4 8" id="KW-0808">Transferase</keyword>
<feature type="binding site" evidence="8">
    <location>
        <position position="52"/>
    </location>
    <ligand>
        <name>substrate</name>
    </ligand>
</feature>
<dbReference type="NCBIfam" id="TIGR01027">
    <property type="entry name" value="proB"/>
    <property type="match status" value="1"/>
</dbReference>
<keyword evidence="6 8" id="KW-0418">Kinase</keyword>
<comment type="subcellular location">
    <subcellularLocation>
        <location evidence="8">Cytoplasm</location>
    </subcellularLocation>
</comment>
<dbReference type="UniPathway" id="UPA00098">
    <property type="reaction ID" value="UER00359"/>
</dbReference>